<evidence type="ECO:0000313" key="2">
    <source>
        <dbReference type="EMBL" id="SPD74048.1"/>
    </source>
</evidence>
<dbReference type="InterPro" id="IPR013216">
    <property type="entry name" value="Methyltransf_11"/>
</dbReference>
<evidence type="ECO:0000259" key="1">
    <source>
        <dbReference type="Pfam" id="PF08241"/>
    </source>
</evidence>
<proteinExistence type="predicted"/>
<dbReference type="EMBL" id="OJIN01000117">
    <property type="protein sequence ID" value="SPD74048.1"/>
    <property type="molecule type" value="Genomic_DNA"/>
</dbReference>
<dbReference type="Pfam" id="PF08241">
    <property type="entry name" value="Methyltransf_11"/>
    <property type="match status" value="1"/>
</dbReference>
<dbReference type="SUPFAM" id="SSF53335">
    <property type="entry name" value="S-adenosyl-L-methionine-dependent methyltransferases"/>
    <property type="match status" value="1"/>
</dbReference>
<gene>
    <name evidence="2" type="ORF">PITCH_A2030192</name>
</gene>
<sequence length="170" mass="19370">MTQVPKSAQDIIGFWLAGWRNNKVAKEIRQPFLDIACGDNILSEIVGGGFGIDVVNYGSVDVLVKNFEKLPFKESSFNSVTIVASLNYFDRPQKVILESARVLKPGGTLILTLLNPLIGMLWHVFRESWAKYPGFSYKQLQAFIRDADLIFTRRSHFMMGMNNLYIYTRL</sequence>
<accession>A0A445MX48</accession>
<organism evidence="2">
    <name type="scientific">uncultured Desulfobacterium sp</name>
    <dbReference type="NCBI Taxonomy" id="201089"/>
    <lineage>
        <taxon>Bacteria</taxon>
        <taxon>Pseudomonadati</taxon>
        <taxon>Thermodesulfobacteriota</taxon>
        <taxon>Desulfobacteria</taxon>
        <taxon>Desulfobacterales</taxon>
        <taxon>Desulfobacteriaceae</taxon>
        <taxon>Desulfobacterium</taxon>
        <taxon>environmental samples</taxon>
    </lineage>
</organism>
<dbReference type="GO" id="GO:0008757">
    <property type="term" value="F:S-adenosylmethionine-dependent methyltransferase activity"/>
    <property type="evidence" value="ECO:0007669"/>
    <property type="project" value="InterPro"/>
</dbReference>
<dbReference type="AlphaFoldDB" id="A0A445MX48"/>
<name>A0A445MX48_9BACT</name>
<dbReference type="Gene3D" id="3.40.50.150">
    <property type="entry name" value="Vaccinia Virus protein VP39"/>
    <property type="match status" value="1"/>
</dbReference>
<feature type="domain" description="Methyltransferase type 11" evidence="1">
    <location>
        <begin position="60"/>
        <end position="111"/>
    </location>
</feature>
<dbReference type="CDD" id="cd02440">
    <property type="entry name" value="AdoMet_MTases"/>
    <property type="match status" value="1"/>
</dbReference>
<dbReference type="InterPro" id="IPR029063">
    <property type="entry name" value="SAM-dependent_MTases_sf"/>
</dbReference>
<protein>
    <recommendedName>
        <fullName evidence="1">Methyltransferase type 11 domain-containing protein</fullName>
    </recommendedName>
</protein>
<reference evidence="2" key="1">
    <citation type="submission" date="2018-01" db="EMBL/GenBank/DDBJ databases">
        <authorList>
            <person name="Regsiter A."/>
            <person name="William W."/>
        </authorList>
    </citation>
    <scope>NUCLEOTIDE SEQUENCE</scope>
    <source>
        <strain evidence="2">TRIP AH-1</strain>
    </source>
</reference>